<feature type="transmembrane region" description="Helical" evidence="14">
    <location>
        <begin position="164"/>
        <end position="184"/>
    </location>
</feature>
<evidence type="ECO:0000313" key="19">
    <source>
        <dbReference type="EMBL" id="NAS14452.1"/>
    </source>
</evidence>
<evidence type="ECO:0000256" key="12">
    <source>
        <dbReference type="ARBA" id="ARBA00023122"/>
    </source>
</evidence>
<keyword evidence="6 14" id="KW-0479">Metal-binding</keyword>
<reference evidence="19 20" key="1">
    <citation type="submission" date="2020-01" db="EMBL/GenBank/DDBJ databases">
        <title>Bacteria diversity of Porities sp.</title>
        <authorList>
            <person name="Wang G."/>
        </authorList>
    </citation>
    <scope>NUCLEOTIDE SEQUENCE [LARGE SCALE GENOMIC DNA]</scope>
    <source>
        <strain evidence="19 20">R33</strain>
    </source>
</reference>
<dbReference type="GO" id="GO:0046872">
    <property type="term" value="F:metal ion binding"/>
    <property type="evidence" value="ECO:0007669"/>
    <property type="project" value="UniProtKB-UniRule"/>
</dbReference>
<evidence type="ECO:0000256" key="14">
    <source>
        <dbReference type="PIRNR" id="PIRNR006404"/>
    </source>
</evidence>
<evidence type="ECO:0000256" key="17">
    <source>
        <dbReference type="PROSITE-ProRule" id="PRU00703"/>
    </source>
</evidence>
<dbReference type="GO" id="GO:0008237">
    <property type="term" value="F:metallopeptidase activity"/>
    <property type="evidence" value="ECO:0007669"/>
    <property type="project" value="UniProtKB-UniRule"/>
</dbReference>
<dbReference type="PROSITE" id="PS51371">
    <property type="entry name" value="CBS"/>
    <property type="match status" value="1"/>
</dbReference>
<evidence type="ECO:0000256" key="16">
    <source>
        <dbReference type="PIRSR" id="PIRSR006404-2"/>
    </source>
</evidence>
<feature type="transmembrane region" description="Helical" evidence="14">
    <location>
        <begin position="61"/>
        <end position="80"/>
    </location>
</feature>
<organism evidence="19 20">
    <name type="scientific">Poritiphilus flavus</name>
    <dbReference type="NCBI Taxonomy" id="2697053"/>
    <lineage>
        <taxon>Bacteria</taxon>
        <taxon>Pseudomonadati</taxon>
        <taxon>Bacteroidota</taxon>
        <taxon>Flavobacteriia</taxon>
        <taxon>Flavobacteriales</taxon>
        <taxon>Flavobacteriaceae</taxon>
        <taxon>Poritiphilus</taxon>
    </lineage>
</organism>
<dbReference type="InterPro" id="IPR008915">
    <property type="entry name" value="Peptidase_M50"/>
</dbReference>
<dbReference type="InterPro" id="IPR000644">
    <property type="entry name" value="CBS_dom"/>
</dbReference>
<evidence type="ECO:0000256" key="6">
    <source>
        <dbReference type="ARBA" id="ARBA00022723"/>
    </source>
</evidence>
<dbReference type="GO" id="GO:0006508">
    <property type="term" value="P:proteolysis"/>
    <property type="evidence" value="ECO:0007669"/>
    <property type="project" value="UniProtKB-KW"/>
</dbReference>
<dbReference type="SMART" id="SM00116">
    <property type="entry name" value="CBS"/>
    <property type="match status" value="2"/>
</dbReference>
<protein>
    <recommendedName>
        <fullName evidence="14">Zinc metalloprotease</fullName>
    </recommendedName>
</protein>
<feature type="transmembrane region" description="Helical" evidence="14">
    <location>
        <begin position="118"/>
        <end position="139"/>
    </location>
</feature>
<feature type="active site" evidence="15">
    <location>
        <position position="79"/>
    </location>
</feature>
<dbReference type="EMBL" id="WXYO01000011">
    <property type="protein sequence ID" value="NAS14452.1"/>
    <property type="molecule type" value="Genomic_DNA"/>
</dbReference>
<evidence type="ECO:0000256" key="13">
    <source>
        <dbReference type="ARBA" id="ARBA00023136"/>
    </source>
</evidence>
<keyword evidence="4 14" id="KW-0645">Protease</keyword>
<evidence type="ECO:0000256" key="5">
    <source>
        <dbReference type="ARBA" id="ARBA00022692"/>
    </source>
</evidence>
<evidence type="ECO:0000256" key="7">
    <source>
        <dbReference type="ARBA" id="ARBA00022737"/>
    </source>
</evidence>
<keyword evidence="13 14" id="KW-0472">Membrane</keyword>
<dbReference type="PIRSF" id="PIRSF006404">
    <property type="entry name" value="UCP006404_Pept_M50_CBS"/>
    <property type="match status" value="1"/>
</dbReference>
<evidence type="ECO:0000256" key="11">
    <source>
        <dbReference type="ARBA" id="ARBA00023049"/>
    </source>
</evidence>
<keyword evidence="7" id="KW-0677">Repeat</keyword>
<keyword evidence="3 14" id="KW-1003">Cell membrane</keyword>
<feature type="binding site" evidence="16">
    <location>
        <position position="187"/>
    </location>
    <ligand>
        <name>Zn(2+)</name>
        <dbReference type="ChEBI" id="CHEBI:29105"/>
        <note>catalytic</note>
    </ligand>
</feature>
<feature type="domain" description="CBS" evidence="18">
    <location>
        <begin position="324"/>
        <end position="380"/>
    </location>
</feature>
<evidence type="ECO:0000259" key="18">
    <source>
        <dbReference type="PROSITE" id="PS51371"/>
    </source>
</evidence>
<accession>A0A6L9EIG2</accession>
<evidence type="ECO:0000256" key="15">
    <source>
        <dbReference type="PIRSR" id="PIRSR006404-1"/>
    </source>
</evidence>
<keyword evidence="20" id="KW-1185">Reference proteome</keyword>
<proteinExistence type="inferred from homology"/>
<dbReference type="PANTHER" id="PTHR39188:SF3">
    <property type="entry name" value="STAGE IV SPORULATION PROTEIN FB"/>
    <property type="match status" value="1"/>
</dbReference>
<keyword evidence="12 17" id="KW-0129">CBS domain</keyword>
<dbReference type="AlphaFoldDB" id="A0A6L9EIG2"/>
<sequence length="380" mass="42032">MIIVIVKPIDTDYFPKKLSMKGVLKLGRIAGIKIEVHWTFSLLLIWVVYLDLRSGGNITSAILNVSLILSLFFCVVLHELGHALTARRFAIQTKRITLLPIGGVASLEKMPEKPGQELLVALAGPAVNVVIAILLALVVPVRKYLSMDFENIEALLSSPGLETLLFYLLIANVMLVIFNLIPAFPMDGGRVLRALLSYGMGRVKATEVAATLGQILAVIFFILGLMINPFLVLIAFFIFFGAYGENKMVKQEFVLHGHYVKEAMLTQITIILPTDSLQRVIEVVLAGTEKDFVVAENGKIVGILDHKTIIEHAKDPSVLVGDIMKRDFKTIDSSLEIQRAIGIMSQERSRFFPVVEKHKLIGAINTANINEFILLKANFS</sequence>
<dbReference type="Proteomes" id="UP000475249">
    <property type="component" value="Unassembled WGS sequence"/>
</dbReference>
<dbReference type="InterPro" id="IPR016483">
    <property type="entry name" value="UCP006404_Pept_M50_CBS"/>
</dbReference>
<feature type="binding site" evidence="16">
    <location>
        <position position="82"/>
    </location>
    <ligand>
        <name>Zn(2+)</name>
        <dbReference type="ChEBI" id="CHEBI:29105"/>
        <note>catalytic</note>
    </ligand>
</feature>
<dbReference type="PANTHER" id="PTHR39188">
    <property type="entry name" value="MEMBRANE-ASSOCIATED ZINC METALLOPROTEASE M50B"/>
    <property type="match status" value="1"/>
</dbReference>
<evidence type="ECO:0000256" key="8">
    <source>
        <dbReference type="ARBA" id="ARBA00022801"/>
    </source>
</evidence>
<evidence type="ECO:0000313" key="20">
    <source>
        <dbReference type="Proteomes" id="UP000475249"/>
    </source>
</evidence>
<comment type="similarity">
    <text evidence="2 14">Belongs to the peptidase M50B family.</text>
</comment>
<evidence type="ECO:0000256" key="4">
    <source>
        <dbReference type="ARBA" id="ARBA00022670"/>
    </source>
</evidence>
<keyword evidence="9 14" id="KW-0862">Zinc</keyword>
<name>A0A6L9EIG2_9FLAO</name>
<feature type="binding site" evidence="16">
    <location>
        <position position="78"/>
    </location>
    <ligand>
        <name>Zn(2+)</name>
        <dbReference type="ChEBI" id="CHEBI:29105"/>
        <note>catalytic</note>
    </ligand>
</feature>
<evidence type="ECO:0000256" key="9">
    <source>
        <dbReference type="ARBA" id="ARBA00022833"/>
    </source>
</evidence>
<feature type="transmembrane region" description="Helical" evidence="14">
    <location>
        <begin position="26"/>
        <end position="49"/>
    </location>
</feature>
<dbReference type="Pfam" id="PF00571">
    <property type="entry name" value="CBS"/>
    <property type="match status" value="2"/>
</dbReference>
<dbReference type="CDD" id="cd06164">
    <property type="entry name" value="S2P-M50_SpoIVFB_CBS"/>
    <property type="match status" value="1"/>
</dbReference>
<dbReference type="GO" id="GO:0005886">
    <property type="term" value="C:plasma membrane"/>
    <property type="evidence" value="ECO:0007669"/>
    <property type="project" value="UniProtKB-SubCell"/>
</dbReference>
<keyword evidence="8 14" id="KW-0378">Hydrolase</keyword>
<keyword evidence="5 14" id="KW-0812">Transmembrane</keyword>
<keyword evidence="10 14" id="KW-1133">Transmembrane helix</keyword>
<evidence type="ECO:0000256" key="10">
    <source>
        <dbReference type="ARBA" id="ARBA00022989"/>
    </source>
</evidence>
<comment type="subcellular location">
    <subcellularLocation>
        <location evidence="1 14">Cell membrane</location>
        <topology evidence="1 14">Multi-pass membrane protein</topology>
    </subcellularLocation>
</comment>
<evidence type="ECO:0000256" key="1">
    <source>
        <dbReference type="ARBA" id="ARBA00004651"/>
    </source>
</evidence>
<gene>
    <name evidence="19" type="ORF">GTQ38_20745</name>
</gene>
<comment type="cofactor">
    <cofactor evidence="14 16">
        <name>Zn(2+)</name>
        <dbReference type="ChEBI" id="CHEBI:29105"/>
    </cofactor>
    <text evidence="14 16">Binds 1 zinc ion per subunit.</text>
</comment>
<dbReference type="SUPFAM" id="SSF54631">
    <property type="entry name" value="CBS-domain pair"/>
    <property type="match status" value="1"/>
</dbReference>
<evidence type="ECO:0000256" key="3">
    <source>
        <dbReference type="ARBA" id="ARBA00022475"/>
    </source>
</evidence>
<evidence type="ECO:0000256" key="2">
    <source>
        <dbReference type="ARBA" id="ARBA00007931"/>
    </source>
</evidence>
<feature type="transmembrane region" description="Helical" evidence="14">
    <location>
        <begin position="229"/>
        <end position="246"/>
    </location>
</feature>
<dbReference type="CDD" id="cd02205">
    <property type="entry name" value="CBS_pair_SF"/>
    <property type="match status" value="1"/>
</dbReference>
<dbReference type="Gene3D" id="3.10.580.10">
    <property type="entry name" value="CBS-domain"/>
    <property type="match status" value="1"/>
</dbReference>
<dbReference type="Pfam" id="PF02163">
    <property type="entry name" value="Peptidase_M50"/>
    <property type="match status" value="1"/>
</dbReference>
<keyword evidence="11 14" id="KW-0482">Metalloprotease</keyword>
<comment type="caution">
    <text evidence="19">The sequence shown here is derived from an EMBL/GenBank/DDBJ whole genome shotgun (WGS) entry which is preliminary data.</text>
</comment>
<dbReference type="InterPro" id="IPR046342">
    <property type="entry name" value="CBS_dom_sf"/>
</dbReference>